<protein>
    <submittedName>
        <fullName evidence="1">Uncharacterized protein</fullName>
    </submittedName>
</protein>
<evidence type="ECO:0000313" key="2">
    <source>
        <dbReference type="Proteomes" id="UP001055460"/>
    </source>
</evidence>
<evidence type="ECO:0000313" key="1">
    <source>
        <dbReference type="EMBL" id="USJ25030.1"/>
    </source>
</evidence>
<reference evidence="1" key="1">
    <citation type="submission" date="2022-06" db="EMBL/GenBank/DDBJ databases">
        <title>Physiological and biochemical characterization and genomic elucidation of a strain of the genus Ensifer adhaerens M8 that combines arsenic oxidation and chromium reduction.</title>
        <authorList>
            <person name="Li X."/>
            <person name="Yu c."/>
        </authorList>
    </citation>
    <scope>NUCLEOTIDE SEQUENCE</scope>
    <source>
        <strain evidence="1">M8</strain>
    </source>
</reference>
<sequence>MAPLRATQCLALSKADMERLQRVFDALCIEQGWARDGEPARRHARMLIDDYLAGNTSEGRLLIAGRAFAESFQRGIPR</sequence>
<name>A0A9Q9DB46_ENSAD</name>
<dbReference type="EMBL" id="CP098807">
    <property type="protein sequence ID" value="USJ25030.1"/>
    <property type="molecule type" value="Genomic_DNA"/>
</dbReference>
<dbReference type="AlphaFoldDB" id="A0A9Q9DB46"/>
<dbReference type="RefSeq" id="WP_252160559.1">
    <property type="nucleotide sequence ID" value="NZ_CP098807.1"/>
</dbReference>
<organism evidence="1 2">
    <name type="scientific">Ensifer adhaerens</name>
    <name type="common">Sinorhizobium morelense</name>
    <dbReference type="NCBI Taxonomy" id="106592"/>
    <lineage>
        <taxon>Bacteria</taxon>
        <taxon>Pseudomonadati</taxon>
        <taxon>Pseudomonadota</taxon>
        <taxon>Alphaproteobacteria</taxon>
        <taxon>Hyphomicrobiales</taxon>
        <taxon>Rhizobiaceae</taxon>
        <taxon>Sinorhizobium/Ensifer group</taxon>
        <taxon>Ensifer</taxon>
    </lineage>
</organism>
<proteinExistence type="predicted"/>
<gene>
    <name evidence="1" type="ORF">NE863_08715</name>
</gene>
<dbReference type="Proteomes" id="UP001055460">
    <property type="component" value="Chromosome"/>
</dbReference>
<accession>A0A9Q9DB46</accession>